<evidence type="ECO:0000313" key="1">
    <source>
        <dbReference type="EMBL" id="AIA91225.1"/>
    </source>
</evidence>
<dbReference type="AlphaFoldDB" id="A0A060CDV4"/>
<organism evidence="1">
    <name type="scientific">uncultured Pseudomonas sp</name>
    <dbReference type="NCBI Taxonomy" id="114707"/>
    <lineage>
        <taxon>Bacteria</taxon>
        <taxon>Pseudomonadati</taxon>
        <taxon>Pseudomonadota</taxon>
        <taxon>Gammaproteobacteria</taxon>
        <taxon>Pseudomonadales</taxon>
        <taxon>Pseudomonadaceae</taxon>
        <taxon>Pseudomonas</taxon>
        <taxon>environmental samples</taxon>
    </lineage>
</organism>
<dbReference type="EMBL" id="KF123915">
    <property type="protein sequence ID" value="AIA91225.1"/>
    <property type="molecule type" value="Genomic_DNA"/>
</dbReference>
<reference evidence="1" key="1">
    <citation type="journal article" date="2013" name="Environ. Microbiol.">
        <title>Seasonally variable intestinal metagenomes of the red palm weevil (Rhynchophorus ferrugineus).</title>
        <authorList>
            <person name="Jia S."/>
            <person name="Zhang X."/>
            <person name="Zhang G."/>
            <person name="Yin A."/>
            <person name="Zhang S."/>
            <person name="Li F."/>
            <person name="Wang L."/>
            <person name="Zhao D."/>
            <person name="Yun Q."/>
            <person name="Tala"/>
            <person name="Wang J."/>
            <person name="Sun G."/>
            <person name="Baabdullah M."/>
            <person name="Yu X."/>
            <person name="Hu S."/>
            <person name="Al-Mssallem I.S."/>
            <person name="Yu J."/>
        </authorList>
    </citation>
    <scope>NUCLEOTIDE SEQUENCE</scope>
</reference>
<name>A0A060CDV4_9PSED</name>
<sequence>MFYINGRFLGQEITGAQRFALEITRRLAAKRQDFEILVPSKTASTSNGADLPVRKIGTHAGHLWEQYDLPRYLKRNGNQLLVSLSPTAPMYYQPKIVTHFDTAYIRYPD</sequence>
<protein>
    <submittedName>
        <fullName evidence="1">CAZy families GT4 protein</fullName>
    </submittedName>
</protein>
<feature type="non-terminal residue" evidence="1">
    <location>
        <position position="109"/>
    </location>
</feature>
<accession>A0A060CDV4</accession>
<proteinExistence type="predicted"/>